<gene>
    <name evidence="6 7" type="primary">hslO</name>
    <name evidence="7" type="ORF">HYG85_15665</name>
</gene>
<dbReference type="PANTHER" id="PTHR30111">
    <property type="entry name" value="33 KDA CHAPERONIN"/>
    <property type="match status" value="1"/>
</dbReference>
<keyword evidence="5 6" id="KW-0676">Redox-active center</keyword>
<feature type="disulfide bond" description="Redox-active" evidence="6">
    <location>
        <begin position="270"/>
        <end position="273"/>
    </location>
</feature>
<accession>A0A8J8SDA4</accession>
<feature type="disulfide bond" description="Redox-active" evidence="6">
    <location>
        <begin position="237"/>
        <end position="239"/>
    </location>
</feature>
<evidence type="ECO:0000256" key="6">
    <source>
        <dbReference type="HAMAP-Rule" id="MF_00117"/>
    </source>
</evidence>
<evidence type="ECO:0000256" key="2">
    <source>
        <dbReference type="ARBA" id="ARBA00022833"/>
    </source>
</evidence>
<name>A0A8J8SDA4_9FIRM</name>
<dbReference type="AlphaFoldDB" id="A0A8J8SDA4"/>
<proteinExistence type="inferred from homology"/>
<reference evidence="7 8" key="1">
    <citation type="submission" date="2020-07" db="EMBL/GenBank/DDBJ databases">
        <title>Vallitalea guaymasensis genome.</title>
        <authorList>
            <person name="Postec A."/>
        </authorList>
    </citation>
    <scope>NUCLEOTIDE SEQUENCE [LARGE SCALE GENOMIC DNA]</scope>
    <source>
        <strain evidence="7 8">Ra1766G1</strain>
    </source>
</reference>
<protein>
    <recommendedName>
        <fullName evidence="6">33 kDa chaperonin</fullName>
    </recommendedName>
    <alternativeName>
        <fullName evidence="6">Heat shock protein 33 homolog</fullName>
        <shortName evidence="6">HSP33</shortName>
    </alternativeName>
</protein>
<dbReference type="Proteomes" id="UP000677305">
    <property type="component" value="Chromosome"/>
</dbReference>
<comment type="PTM">
    <text evidence="6">Under oxidizing conditions two disulfide bonds are formed involving the reactive cysteines. Under reducing conditions zinc is bound to the reactive cysteines and the protein is inactive.</text>
</comment>
<dbReference type="InterPro" id="IPR016153">
    <property type="entry name" value="Heat_shock_Hsp33_N"/>
</dbReference>
<dbReference type="RefSeq" id="WP_212690447.1">
    <property type="nucleotide sequence ID" value="NZ_CAJXUH010000018.1"/>
</dbReference>
<evidence type="ECO:0000256" key="3">
    <source>
        <dbReference type="ARBA" id="ARBA00023157"/>
    </source>
</evidence>
<evidence type="ECO:0000256" key="4">
    <source>
        <dbReference type="ARBA" id="ARBA00023186"/>
    </source>
</evidence>
<evidence type="ECO:0000313" key="8">
    <source>
        <dbReference type="Proteomes" id="UP000677305"/>
    </source>
</evidence>
<dbReference type="Gene3D" id="3.90.1280.10">
    <property type="entry name" value="HSP33 redox switch-like"/>
    <property type="match status" value="1"/>
</dbReference>
<keyword evidence="2 6" id="KW-0862">Zinc</keyword>
<dbReference type="GO" id="GO:0042026">
    <property type="term" value="P:protein refolding"/>
    <property type="evidence" value="ECO:0007669"/>
    <property type="project" value="TreeGrafter"/>
</dbReference>
<sequence>MKDYIVRATACNNQIRAFAATTTNMVGEAREKHNTSPVVSAALGRLMTAASMMGSMLKNEKDLITLQIRGDGPIKGLVVTADAKANVKGYPYVPIVDLPLKENGKLDVSGGLGNGIMNIIKDIGLKDPYVGQTHLVSGEIAEDLTYYFATSEQVPSAVGLGVLVDRDYSIKHSGGFIIQLLPGADEEVIIKLEERLKVLPSITNLMSEGKTPEEVLDMLLEGMEPQILEKIPTKFQCNCTKERVEKALISIGKKDIKEMIDEGETIELNCHFCNKKYYFTVDELQEIISYAQGE</sequence>
<dbReference type="Pfam" id="PF01430">
    <property type="entry name" value="HSP33"/>
    <property type="match status" value="1"/>
</dbReference>
<comment type="subcellular location">
    <subcellularLocation>
        <location evidence="6">Cytoplasm</location>
    </subcellularLocation>
</comment>
<comment type="function">
    <text evidence="6">Redox regulated molecular chaperone. Protects both thermally unfolding and oxidatively damaged proteins from irreversible aggregation. Plays an important role in the bacterial defense system toward oxidative stress.</text>
</comment>
<organism evidence="7 8">
    <name type="scientific">Vallitalea guaymasensis</name>
    <dbReference type="NCBI Taxonomy" id="1185412"/>
    <lineage>
        <taxon>Bacteria</taxon>
        <taxon>Bacillati</taxon>
        <taxon>Bacillota</taxon>
        <taxon>Clostridia</taxon>
        <taxon>Lachnospirales</taxon>
        <taxon>Vallitaleaceae</taxon>
        <taxon>Vallitalea</taxon>
    </lineage>
</organism>
<dbReference type="SUPFAM" id="SSF64397">
    <property type="entry name" value="Hsp33 domain"/>
    <property type="match status" value="1"/>
</dbReference>
<comment type="similarity">
    <text evidence="6">Belongs to the HSP33 family.</text>
</comment>
<keyword evidence="3 6" id="KW-1015">Disulfide bond</keyword>
<dbReference type="NCBIfam" id="NF001033">
    <property type="entry name" value="PRK00114.1"/>
    <property type="match status" value="1"/>
</dbReference>
<dbReference type="EMBL" id="CP058561">
    <property type="protein sequence ID" value="QUH30265.1"/>
    <property type="molecule type" value="Genomic_DNA"/>
</dbReference>
<dbReference type="PANTHER" id="PTHR30111:SF1">
    <property type="entry name" value="33 KDA CHAPERONIN"/>
    <property type="match status" value="1"/>
</dbReference>
<dbReference type="GO" id="GO:0005737">
    <property type="term" value="C:cytoplasm"/>
    <property type="evidence" value="ECO:0007669"/>
    <property type="project" value="UniProtKB-SubCell"/>
</dbReference>
<dbReference type="GO" id="GO:0044183">
    <property type="term" value="F:protein folding chaperone"/>
    <property type="evidence" value="ECO:0007669"/>
    <property type="project" value="TreeGrafter"/>
</dbReference>
<dbReference type="PIRSF" id="PIRSF005261">
    <property type="entry name" value="Heat_shock_Hsp33"/>
    <property type="match status" value="1"/>
</dbReference>
<dbReference type="CDD" id="cd00498">
    <property type="entry name" value="Hsp33"/>
    <property type="match status" value="1"/>
</dbReference>
<dbReference type="GO" id="GO:0051082">
    <property type="term" value="F:unfolded protein binding"/>
    <property type="evidence" value="ECO:0007669"/>
    <property type="project" value="UniProtKB-UniRule"/>
</dbReference>
<dbReference type="HAMAP" id="MF_00117">
    <property type="entry name" value="HslO"/>
    <property type="match status" value="1"/>
</dbReference>
<dbReference type="Gene3D" id="3.55.30.10">
    <property type="entry name" value="Hsp33 domain"/>
    <property type="match status" value="1"/>
</dbReference>
<evidence type="ECO:0000313" key="7">
    <source>
        <dbReference type="EMBL" id="QUH30265.1"/>
    </source>
</evidence>
<keyword evidence="4 6" id="KW-0143">Chaperone</keyword>
<dbReference type="SUPFAM" id="SSF118352">
    <property type="entry name" value="HSP33 redox switch-like"/>
    <property type="match status" value="1"/>
</dbReference>
<dbReference type="InterPro" id="IPR000397">
    <property type="entry name" value="Heat_shock_Hsp33"/>
</dbReference>
<dbReference type="KEGG" id="vgu:HYG85_15665"/>
<evidence type="ECO:0000256" key="1">
    <source>
        <dbReference type="ARBA" id="ARBA00022490"/>
    </source>
</evidence>
<evidence type="ECO:0000256" key="5">
    <source>
        <dbReference type="ARBA" id="ARBA00023284"/>
    </source>
</evidence>
<keyword evidence="8" id="KW-1185">Reference proteome</keyword>
<keyword evidence="1 6" id="KW-0963">Cytoplasm</keyword>
<dbReference type="InterPro" id="IPR016154">
    <property type="entry name" value="Heat_shock_Hsp33_C"/>
</dbReference>